<reference evidence="2" key="1">
    <citation type="submission" date="2020-07" db="EMBL/GenBank/DDBJ databases">
        <title>Huge and variable diversity of episymbiotic CPR bacteria and DPANN archaea in groundwater ecosystems.</title>
        <authorList>
            <person name="He C.Y."/>
            <person name="Keren R."/>
            <person name="Whittaker M."/>
            <person name="Farag I.F."/>
            <person name="Doudna J."/>
            <person name="Cate J.H.D."/>
            <person name="Banfield J.F."/>
        </authorList>
    </citation>
    <scope>NUCLEOTIDE SEQUENCE</scope>
    <source>
        <strain evidence="2">NC_groundwater_672_Ag_B-0.1um_62_36</strain>
    </source>
</reference>
<dbReference type="InterPro" id="IPR005036">
    <property type="entry name" value="CBM21_dom"/>
</dbReference>
<dbReference type="AlphaFoldDB" id="A0A932CMD6"/>
<comment type="caution">
    <text evidence="2">The sequence shown here is derived from an EMBL/GenBank/DDBJ whole genome shotgun (WGS) entry which is preliminary data.</text>
</comment>
<dbReference type="InterPro" id="IPR036691">
    <property type="entry name" value="Endo/exonu/phosph_ase_sf"/>
</dbReference>
<dbReference type="Proteomes" id="UP000769766">
    <property type="component" value="Unassembled WGS sequence"/>
</dbReference>
<feature type="domain" description="CBM21" evidence="1">
    <location>
        <begin position="1"/>
        <end position="111"/>
    </location>
</feature>
<dbReference type="Gene3D" id="3.60.10.10">
    <property type="entry name" value="Endonuclease/exonuclease/phosphatase"/>
    <property type="match status" value="1"/>
</dbReference>
<evidence type="ECO:0000259" key="1">
    <source>
        <dbReference type="PROSITE" id="PS51159"/>
    </source>
</evidence>
<dbReference type="GO" id="GO:0005979">
    <property type="term" value="P:regulation of glycogen biosynthetic process"/>
    <property type="evidence" value="ECO:0007669"/>
    <property type="project" value="TreeGrafter"/>
</dbReference>
<gene>
    <name evidence="2" type="ORF">HYY20_02490</name>
</gene>
<dbReference type="EMBL" id="JACPRF010000074">
    <property type="protein sequence ID" value="MBI2875731.1"/>
    <property type="molecule type" value="Genomic_DNA"/>
</dbReference>
<dbReference type="GO" id="GO:2001069">
    <property type="term" value="F:glycogen binding"/>
    <property type="evidence" value="ECO:0007669"/>
    <property type="project" value="TreeGrafter"/>
</dbReference>
<evidence type="ECO:0000313" key="2">
    <source>
        <dbReference type="EMBL" id="MBI2875731.1"/>
    </source>
</evidence>
<proteinExistence type="predicted"/>
<dbReference type="PANTHER" id="PTHR12307:SF36">
    <property type="entry name" value="GLYCOGEN-BINDING SUBUNIT 76A"/>
    <property type="match status" value="1"/>
</dbReference>
<sequence length="375" mass="44532">MKEIQLIYAKNLILRDRNRLEQEIEFFILVENFTYHKQVDVFWAGEEGTWQELKAEYHAPTGQNREIWRAYARFRKTWNTSLPGNIQFALRYRVLGAEYWDNNNSKDFSIGVDSGVVVRKGIPLLNIEFDQTLLRGQKLYPVTVAVHRSVCPKQVYVHWTTDNWKTQHQAPCFYEKYYWHQTGLSSAGNPNQYGWLIWTGQIEIDHAYRVEYAISCDTSEGRIWDNNLGNNYRAYRERLKILTLNLHCYQERNQDEKFTLIARAISDLNIDIICLQEVGENWNQGKGDWRSNAAEIIRDRLKRSYYLSYHLYTDWSHIGFDRYREGVAILSTTPQNKVSHKPQRRREKTWENLSLTVPQECWRLYTGVAGIRSPW</sequence>
<dbReference type="PROSITE" id="PS51159">
    <property type="entry name" value="CBM21"/>
    <property type="match status" value="1"/>
</dbReference>
<name>A0A932CMD6_UNCTE</name>
<dbReference type="InterPro" id="IPR038175">
    <property type="entry name" value="CBM21_dom_sf"/>
</dbReference>
<accession>A0A932CMD6</accession>
<dbReference type="SUPFAM" id="SSF56219">
    <property type="entry name" value="DNase I-like"/>
    <property type="match status" value="1"/>
</dbReference>
<organism evidence="2 3">
    <name type="scientific">Tectimicrobiota bacterium</name>
    <dbReference type="NCBI Taxonomy" id="2528274"/>
    <lineage>
        <taxon>Bacteria</taxon>
        <taxon>Pseudomonadati</taxon>
        <taxon>Nitrospinota/Tectimicrobiota group</taxon>
        <taxon>Candidatus Tectimicrobiota</taxon>
    </lineage>
</organism>
<protein>
    <recommendedName>
        <fullName evidence="1">CBM21 domain-containing protein</fullName>
    </recommendedName>
</protein>
<dbReference type="Pfam" id="PF03370">
    <property type="entry name" value="CBM_21"/>
    <property type="match status" value="2"/>
</dbReference>
<dbReference type="GO" id="GO:0008157">
    <property type="term" value="F:protein phosphatase 1 binding"/>
    <property type="evidence" value="ECO:0007669"/>
    <property type="project" value="TreeGrafter"/>
</dbReference>
<dbReference type="InterPro" id="IPR050782">
    <property type="entry name" value="PP1_regulatory_subunit_3"/>
</dbReference>
<dbReference type="Gene3D" id="2.60.40.2440">
    <property type="entry name" value="Carbohydrate binding type-21 domain"/>
    <property type="match status" value="2"/>
</dbReference>
<evidence type="ECO:0000313" key="3">
    <source>
        <dbReference type="Proteomes" id="UP000769766"/>
    </source>
</evidence>
<dbReference type="GO" id="GO:0000164">
    <property type="term" value="C:protein phosphatase type 1 complex"/>
    <property type="evidence" value="ECO:0007669"/>
    <property type="project" value="TreeGrafter"/>
</dbReference>
<dbReference type="Pfam" id="PF03372">
    <property type="entry name" value="Exo_endo_phos"/>
    <property type="match status" value="1"/>
</dbReference>
<dbReference type="InterPro" id="IPR005135">
    <property type="entry name" value="Endo/exonuclease/phosphatase"/>
</dbReference>
<dbReference type="GO" id="GO:0003824">
    <property type="term" value="F:catalytic activity"/>
    <property type="evidence" value="ECO:0007669"/>
    <property type="project" value="InterPro"/>
</dbReference>
<dbReference type="PANTHER" id="PTHR12307">
    <property type="entry name" value="PROTEIN PHOSPHATASE 1 REGULATORY SUBUNIT"/>
    <property type="match status" value="1"/>
</dbReference>